<feature type="region of interest" description="Disordered" evidence="1">
    <location>
        <begin position="499"/>
        <end position="576"/>
    </location>
</feature>
<dbReference type="Pfam" id="PF18883">
    <property type="entry name" value="AC_1"/>
    <property type="match status" value="1"/>
</dbReference>
<dbReference type="Gene3D" id="2.40.128.130">
    <property type="entry name" value="Autotransporter beta-domain"/>
    <property type="match status" value="1"/>
</dbReference>
<dbReference type="SMART" id="SM00869">
    <property type="entry name" value="Autotransporter"/>
    <property type="match status" value="1"/>
</dbReference>
<dbReference type="Gene3D" id="2.160.20.20">
    <property type="match status" value="1"/>
</dbReference>
<dbReference type="InterPro" id="IPR036709">
    <property type="entry name" value="Autotransporte_beta_dom_sf"/>
</dbReference>
<dbReference type="InterPro" id="IPR006315">
    <property type="entry name" value="OM_autotransptr_brl_dom"/>
</dbReference>
<feature type="domain" description="Autotransporter" evidence="2">
    <location>
        <begin position="629"/>
        <end position="913"/>
    </location>
</feature>
<dbReference type="PANTHER" id="PTHR35037">
    <property type="entry name" value="C-TERMINAL REGION OF AIDA-LIKE PROTEIN"/>
    <property type="match status" value="1"/>
</dbReference>
<dbReference type="Proteomes" id="UP000531231">
    <property type="component" value="Unassembled WGS sequence"/>
</dbReference>
<sequence length="913" mass="98372">MVLKSNKYYALILSTTILYSQPSILHADDFVWNGMTNSDWYNAQNWISNGGYGPVTTFPTKDDNAWWRATKSYTATLTSTSLPAEINDLEFSGSAAGTKNALILDGGQLKAYGHLLTTAVGPSNLVTSTLTIRSNGQLTIEDQILLSDQPGAITNVNLSSGGKFIHASTQEATFSVQEGTVVNFNADGKNTKAQLGKTTMAQSGKVDMIITNGAKVSAQSLTIASEKGSQFTAYISGGKSELSSNSDTILGAYGQADIYLYDGGAFNTTGKLISSKNAEGLVNIHIGNPNDPSSSTGSFTASTFDFNQHKTNLVIHKTRDTFNLNFQSFISANISIESGADLIVGSTTNTIDLNNTQITINENSTLSGFMKYAQIKNKGTVNIGNDNSYTNINIDILDGASPLKPNDKSVILFDTVLGDDNSQTDSITIGTETDGNSILKINNKGGQGALTKNGIRLIEYQTTTGSFGNMTLGSPDFTTTDGSQPAIIAGAYAYTLHKGTPEGNNTTDWYLRSTQDSPPGPPSPPSPPTPPTPPSPPTPPGPPVPPGPPSSPTPPVPPAPPGPNPDPRYQPGVPLYNNNVENMRSINQTLMSSLYTRAGNRYWSGAGAYHIAQGDGPGSGYQPPEAGTVVTDTGLFWIRTEAGQENYSSQSSTIASKYRQNYWLVQAGLDSQLRETETGRLIGSGWVHYIDAKSRSYSRYGDGDINTQAYGFGGALTWYGDNGFYVDAQTQVSWYKTDLYSDLTRKNHVSDHNNAGYGFGIEVGKRIQYNDFWSFTPQAQLTYSGLNLKDYTDFYDARVHHSNENDVLGRIGLATNYENAWQDAAGFTRKLDLYGMIGVQQNFTGNSNLILVSGTPFYTGGQTRTQLQLTLGSTYSWNDGKYAIFGTVETSSATKNISDNYSLSGNLGFKIRW</sequence>
<dbReference type="InterPro" id="IPR043990">
    <property type="entry name" value="AC_1"/>
</dbReference>
<reference evidence="3 4" key="1">
    <citation type="submission" date="2020-08" db="EMBL/GenBank/DDBJ databases">
        <title>Genomic Encyclopedia of Type Strains, Phase IV (KMG-IV): sequencing the most valuable type-strain genomes for metagenomic binning, comparative biology and taxonomic classification.</title>
        <authorList>
            <person name="Goeker M."/>
        </authorList>
    </citation>
    <scope>NUCLEOTIDE SEQUENCE [LARGE SCALE GENOMIC DNA]</scope>
    <source>
        <strain evidence="3 4">DSM 25620</strain>
    </source>
</reference>
<evidence type="ECO:0000313" key="3">
    <source>
        <dbReference type="EMBL" id="MBB5090253.1"/>
    </source>
</evidence>
<evidence type="ECO:0000259" key="2">
    <source>
        <dbReference type="PROSITE" id="PS51208"/>
    </source>
</evidence>
<dbReference type="GO" id="GO:0019867">
    <property type="term" value="C:outer membrane"/>
    <property type="evidence" value="ECO:0007669"/>
    <property type="project" value="InterPro"/>
</dbReference>
<dbReference type="PROSITE" id="PS51208">
    <property type="entry name" value="AUTOTRANSPORTER"/>
    <property type="match status" value="1"/>
</dbReference>
<feature type="compositionally biased region" description="Polar residues" evidence="1">
    <location>
        <begin position="502"/>
        <end position="516"/>
    </location>
</feature>
<dbReference type="EMBL" id="JACHIL010000001">
    <property type="protein sequence ID" value="MBB5090253.1"/>
    <property type="molecule type" value="Genomic_DNA"/>
</dbReference>
<organism evidence="3 4">
    <name type="scientific">Pseudochrobactrum saccharolyticum</name>
    <dbReference type="NCBI Taxonomy" id="354352"/>
    <lineage>
        <taxon>Bacteria</taxon>
        <taxon>Pseudomonadati</taxon>
        <taxon>Pseudomonadota</taxon>
        <taxon>Alphaproteobacteria</taxon>
        <taxon>Hyphomicrobiales</taxon>
        <taxon>Brucellaceae</taxon>
        <taxon>Pseudochrobactrum</taxon>
    </lineage>
</organism>
<gene>
    <name evidence="3" type="ORF">HNQ68_000765</name>
</gene>
<protein>
    <submittedName>
        <fullName evidence="3">Outer membrane autotransporter protein</fullName>
    </submittedName>
</protein>
<dbReference type="RefSeq" id="WP_151158733.1">
    <property type="nucleotide sequence ID" value="NZ_JACHIL010000001.1"/>
</dbReference>
<name>A0A7W8EP45_9HYPH</name>
<dbReference type="InterPro" id="IPR011050">
    <property type="entry name" value="Pectin_lyase_fold/virulence"/>
</dbReference>
<dbReference type="SUPFAM" id="SSF51126">
    <property type="entry name" value="Pectin lyase-like"/>
    <property type="match status" value="1"/>
</dbReference>
<dbReference type="InterPro" id="IPR051551">
    <property type="entry name" value="Autotransporter_adhesion"/>
</dbReference>
<keyword evidence="4" id="KW-1185">Reference proteome</keyword>
<dbReference type="Pfam" id="PF03797">
    <property type="entry name" value="Autotransporter"/>
    <property type="match status" value="1"/>
</dbReference>
<dbReference type="SUPFAM" id="SSF103515">
    <property type="entry name" value="Autotransporter"/>
    <property type="match status" value="1"/>
</dbReference>
<dbReference type="InterPro" id="IPR005546">
    <property type="entry name" value="Autotransporte_beta"/>
</dbReference>
<dbReference type="NCBIfam" id="TIGR01414">
    <property type="entry name" value="autotrans_barl"/>
    <property type="match status" value="1"/>
</dbReference>
<dbReference type="InterPro" id="IPR012332">
    <property type="entry name" value="Autotransporter_pectin_lyase_C"/>
</dbReference>
<evidence type="ECO:0000313" key="4">
    <source>
        <dbReference type="Proteomes" id="UP000531231"/>
    </source>
</evidence>
<dbReference type="PANTHER" id="PTHR35037:SF3">
    <property type="entry name" value="C-TERMINAL REGION OF AIDA-LIKE PROTEIN"/>
    <property type="match status" value="1"/>
</dbReference>
<dbReference type="CDD" id="cd01344">
    <property type="entry name" value="PL2_Passenger_AT"/>
    <property type="match status" value="1"/>
</dbReference>
<feature type="compositionally biased region" description="Pro residues" evidence="1">
    <location>
        <begin position="518"/>
        <end position="568"/>
    </location>
</feature>
<dbReference type="AlphaFoldDB" id="A0A7W8EP45"/>
<evidence type="ECO:0000256" key="1">
    <source>
        <dbReference type="SAM" id="MobiDB-lite"/>
    </source>
</evidence>
<comment type="caution">
    <text evidence="3">The sequence shown here is derived from an EMBL/GenBank/DDBJ whole genome shotgun (WGS) entry which is preliminary data.</text>
</comment>
<accession>A0A7W8EP45</accession>
<proteinExistence type="predicted"/>